<organism evidence="2 3">
    <name type="scientific">Streptomyces gossypii</name>
    <dbReference type="NCBI Taxonomy" id="2883101"/>
    <lineage>
        <taxon>Bacteria</taxon>
        <taxon>Bacillati</taxon>
        <taxon>Actinomycetota</taxon>
        <taxon>Actinomycetes</taxon>
        <taxon>Kitasatosporales</taxon>
        <taxon>Streptomycetaceae</taxon>
        <taxon>Streptomyces</taxon>
    </lineage>
</organism>
<dbReference type="RefSeq" id="WP_260219117.1">
    <property type="nucleotide sequence ID" value="NZ_JAJAGO010000008.1"/>
</dbReference>
<dbReference type="Proteomes" id="UP001156389">
    <property type="component" value="Unassembled WGS sequence"/>
</dbReference>
<reference evidence="2 3" key="1">
    <citation type="submission" date="2021-10" db="EMBL/GenBank/DDBJ databases">
        <title>Streptomyces gossypii sp. nov., isolated from soil collected from cotton field.</title>
        <authorList>
            <person name="Ge X."/>
            <person name="Chen X."/>
            <person name="Liu W."/>
        </authorList>
    </citation>
    <scope>NUCLEOTIDE SEQUENCE [LARGE SCALE GENOMIC DNA]</scope>
    <source>
        <strain evidence="2 3">N2-109</strain>
    </source>
</reference>
<gene>
    <name evidence="2" type="ORF">LHJ74_18080</name>
</gene>
<keyword evidence="3" id="KW-1185">Reference proteome</keyword>
<comment type="caution">
    <text evidence="2">The sequence shown here is derived from an EMBL/GenBank/DDBJ whole genome shotgun (WGS) entry which is preliminary data.</text>
</comment>
<evidence type="ECO:0000256" key="1">
    <source>
        <dbReference type="SAM" id="MobiDB-lite"/>
    </source>
</evidence>
<feature type="region of interest" description="Disordered" evidence="1">
    <location>
        <begin position="132"/>
        <end position="163"/>
    </location>
</feature>
<feature type="region of interest" description="Disordered" evidence="1">
    <location>
        <begin position="304"/>
        <end position="338"/>
    </location>
</feature>
<accession>A0ABT2JVC1</accession>
<name>A0ABT2JVC1_9ACTN</name>
<evidence type="ECO:0000313" key="2">
    <source>
        <dbReference type="EMBL" id="MCT2591781.1"/>
    </source>
</evidence>
<dbReference type="EMBL" id="JAJAGO010000008">
    <property type="protein sequence ID" value="MCT2591781.1"/>
    <property type="molecule type" value="Genomic_DNA"/>
</dbReference>
<dbReference type="InterPro" id="IPR045998">
    <property type="entry name" value="DUF5954"/>
</dbReference>
<protein>
    <submittedName>
        <fullName evidence="2">DUF5954 family protein</fullName>
    </submittedName>
</protein>
<sequence>MDGQPRNPADHLTVNVVQRDDPVSQVTEADAWESARRYPNVVLRGPVFGFAAQHPSDGSRWRLLSEMHGGYPQDARDGLNSHLWFHAKDGTDDPVVRRELLAAVALLETEPVNEVTADSVRYRVVRGDEFARIGPDGLEPPRPTDPEPSDHSWDPGKGSPSRVKGFVIDHAEATGLAESLHRMSLLTLRYTADRYPKDVREDSARAVRTHPGVVLLPTGFTYAEQKEASWEPMASVQPTPHDARRLMANAMEEFWPQVYHFTEEQRSDYAQAARQFREAGRSNTLRVRGRHFEIVRVERMLRIGPDGPERPRPSDVDEIEPMKMHPTMDEHGKITHGD</sequence>
<proteinExistence type="predicted"/>
<evidence type="ECO:0000313" key="3">
    <source>
        <dbReference type="Proteomes" id="UP001156389"/>
    </source>
</evidence>
<feature type="compositionally biased region" description="Basic and acidic residues" evidence="1">
    <location>
        <begin position="142"/>
        <end position="154"/>
    </location>
</feature>
<dbReference type="Pfam" id="PF19379">
    <property type="entry name" value="DUF5954"/>
    <property type="match status" value="1"/>
</dbReference>